<keyword evidence="2" id="KW-1185">Reference proteome</keyword>
<accession>A0A516GE22</accession>
<sequence length="144" mass="15077">MSSLSQTLLDPARRPAVVETLVGVVDAEVADKSGIGGRVIKTGYGAITKISDGFVGKAVNRLLPGFAEALDPFWQSTGERPFADTLVDRQVEAAEALLAVTDRQVGSTSNKVVKKVYGSLRGKAKDNVISALPRVGAAIESHAS</sequence>
<protein>
    <submittedName>
        <fullName evidence="1">Uncharacterized protein</fullName>
    </submittedName>
</protein>
<dbReference type="AlphaFoldDB" id="A0A516GE22"/>
<organism evidence="1 2">
    <name type="scientific">Ornithinimicrobium ciconiae</name>
    <dbReference type="NCBI Taxonomy" id="2594265"/>
    <lineage>
        <taxon>Bacteria</taxon>
        <taxon>Bacillati</taxon>
        <taxon>Actinomycetota</taxon>
        <taxon>Actinomycetes</taxon>
        <taxon>Micrococcales</taxon>
        <taxon>Ornithinimicrobiaceae</taxon>
        <taxon>Ornithinimicrobium</taxon>
    </lineage>
</organism>
<dbReference type="Proteomes" id="UP000315395">
    <property type="component" value="Chromosome"/>
</dbReference>
<name>A0A516GE22_9MICO</name>
<dbReference type="KEGG" id="orz:FNH13_16670"/>
<dbReference type="EMBL" id="CP041616">
    <property type="protein sequence ID" value="QDO89766.1"/>
    <property type="molecule type" value="Genomic_DNA"/>
</dbReference>
<proteinExistence type="predicted"/>
<gene>
    <name evidence="1" type="ORF">FNH13_16670</name>
</gene>
<evidence type="ECO:0000313" key="1">
    <source>
        <dbReference type="EMBL" id="QDO89766.1"/>
    </source>
</evidence>
<dbReference type="Pfam" id="PF21893">
    <property type="entry name" value="DUF6918"/>
    <property type="match status" value="1"/>
</dbReference>
<reference evidence="1 2" key="1">
    <citation type="submission" date="2019-07" db="EMBL/GenBank/DDBJ databases">
        <title>complete genome sequencing of Ornithinimicrobium sp. H23M54.</title>
        <authorList>
            <person name="Bae J.-W."/>
            <person name="Lee S.-Y."/>
        </authorList>
    </citation>
    <scope>NUCLEOTIDE SEQUENCE [LARGE SCALE GENOMIC DNA]</scope>
    <source>
        <strain evidence="1 2">H23M54</strain>
    </source>
</reference>
<dbReference type="InterPro" id="IPR054211">
    <property type="entry name" value="DUF6918"/>
</dbReference>
<dbReference type="OrthoDB" id="530636at2"/>
<dbReference type="RefSeq" id="WP_143784487.1">
    <property type="nucleotide sequence ID" value="NZ_CP041616.1"/>
</dbReference>
<evidence type="ECO:0000313" key="2">
    <source>
        <dbReference type="Proteomes" id="UP000315395"/>
    </source>
</evidence>